<comment type="similarity">
    <text evidence="6">Belongs to the peptidase M3B family.</text>
</comment>
<dbReference type="GO" id="GO:0046872">
    <property type="term" value="F:metal ion binding"/>
    <property type="evidence" value="ECO:0007669"/>
    <property type="project" value="UniProtKB-UniRule"/>
</dbReference>
<dbReference type="NCBIfam" id="TIGR00181">
    <property type="entry name" value="pepF"/>
    <property type="match status" value="1"/>
</dbReference>
<dbReference type="EC" id="3.4.24.-" evidence="6"/>
<keyword evidence="4 6" id="KW-0862">Zinc</keyword>
<dbReference type="SUPFAM" id="SSF55486">
    <property type="entry name" value="Metalloproteases ('zincins'), catalytic domain"/>
    <property type="match status" value="1"/>
</dbReference>
<evidence type="ECO:0000259" key="7">
    <source>
        <dbReference type="Pfam" id="PF01432"/>
    </source>
</evidence>
<dbReference type="OrthoDB" id="9766487at2"/>
<keyword evidence="5 6" id="KW-0482">Metalloprotease</keyword>
<dbReference type="Gene3D" id="1.10.287.830">
    <property type="entry name" value="putative peptidase helix hairpin domain like"/>
    <property type="match status" value="1"/>
</dbReference>
<dbReference type="PANTHER" id="PTHR11804">
    <property type="entry name" value="PROTEASE M3 THIMET OLIGOPEPTIDASE-RELATED"/>
    <property type="match status" value="1"/>
</dbReference>
<dbReference type="Pfam" id="PF01432">
    <property type="entry name" value="Peptidase_M3"/>
    <property type="match status" value="1"/>
</dbReference>
<dbReference type="GO" id="GO:0006518">
    <property type="term" value="P:peptide metabolic process"/>
    <property type="evidence" value="ECO:0007669"/>
    <property type="project" value="TreeGrafter"/>
</dbReference>
<dbReference type="PANTHER" id="PTHR11804:SF84">
    <property type="entry name" value="SACCHAROLYSIN"/>
    <property type="match status" value="1"/>
</dbReference>
<proteinExistence type="inferred from homology"/>
<sequence length="598" mass="69166">MAKELLKRNEVKKEFTWNLEDLYADIPSWENAVREIQEIASRLEQMEGKVTESAESLYSTLSQLEEMGKKTDPAFNYAERLSDQDTGDTTHLAMSQKLRSIYTDISSRLSFIDPEILELKQETLEQYFTQQPKLEGYRKYIQEIQRLKPHHLPAEMERLLAMASEMSNVPEETFAVFNNADLKLPEMTDENGDSIRITHGRYLPLMESSDRRVRREAFEKMYQTYKQFENTLASLYSGQIRQLMFYAKARKYPSTLQAAVNRNNVSPEVYDNLVATVNANLDKMYRYVRLRKRLLQVDELHMYDVYTPIIPDASRKVPYEEAKKTILKALAPLGEDYIRLLEEGFSNRWIDVYENEGKRSGAYSAGAYGGHPYVLMNYDDSLDSMFTLAHEMGHSLHSHYSNTAQPYFYSRYKIFVAEVASTCNEILLMEYLLKNTTDTKERAYLLNHYLDSFKGTVYRQTMFAEFEKKTNAMAEAGESLTAQVLNDVYYELNSRYFGPDMVSDPEIAREWARIPHFYYNFYVYQYATGFSAAVAIARNILQEGAPAVARYKEFLSGGCSQPPVELLKIAGVDLETPRPIQDALDVFGQVLDELEKLV</sequence>
<keyword evidence="2 6" id="KW-0479">Metal-binding</keyword>
<comment type="function">
    <text evidence="6">Has oligopeptidase activity and degrades a variety of small bioactive peptides.</text>
</comment>
<dbReference type="Pfam" id="PF08439">
    <property type="entry name" value="Peptidase_M3_N"/>
    <property type="match status" value="1"/>
</dbReference>
<dbReference type="CDD" id="cd09608">
    <property type="entry name" value="M3B_PepF"/>
    <property type="match status" value="1"/>
</dbReference>
<gene>
    <name evidence="9" type="primary">pepF1_1</name>
    <name evidence="9" type="ORF">AMURIS_00845</name>
</gene>
<evidence type="ECO:0000256" key="3">
    <source>
        <dbReference type="ARBA" id="ARBA00022801"/>
    </source>
</evidence>
<keyword evidence="3 6" id="KW-0378">Hydrolase</keyword>
<dbReference type="GO" id="GO:0004222">
    <property type="term" value="F:metalloendopeptidase activity"/>
    <property type="evidence" value="ECO:0007669"/>
    <property type="project" value="UniProtKB-UniRule"/>
</dbReference>
<dbReference type="Gene3D" id="1.10.1370.20">
    <property type="entry name" value="Oligoendopeptidase f, C-terminal domain"/>
    <property type="match status" value="1"/>
</dbReference>
<dbReference type="GO" id="GO:0006508">
    <property type="term" value="P:proteolysis"/>
    <property type="evidence" value="ECO:0007669"/>
    <property type="project" value="UniProtKB-KW"/>
</dbReference>
<protein>
    <recommendedName>
        <fullName evidence="6">Oligopeptidase F</fullName>
        <ecNumber evidence="6">3.4.24.-</ecNumber>
    </recommendedName>
</protein>
<comment type="cofactor">
    <cofactor evidence="6">
        <name>Zn(2+)</name>
        <dbReference type="ChEBI" id="CHEBI:29105"/>
    </cofactor>
    <text evidence="6">Binds 1 zinc ion.</text>
</comment>
<accession>A0A2K4ZCF4</accession>
<organism evidence="9 10">
    <name type="scientific">Acetatifactor muris</name>
    <dbReference type="NCBI Taxonomy" id="879566"/>
    <lineage>
        <taxon>Bacteria</taxon>
        <taxon>Bacillati</taxon>
        <taxon>Bacillota</taxon>
        <taxon>Clostridia</taxon>
        <taxon>Lachnospirales</taxon>
        <taxon>Lachnospiraceae</taxon>
        <taxon>Acetatifactor</taxon>
    </lineage>
</organism>
<dbReference type="InterPro" id="IPR001567">
    <property type="entry name" value="Pept_M3A_M3B_dom"/>
</dbReference>
<feature type="domain" description="Peptidase M3A/M3B catalytic" evidence="7">
    <location>
        <begin position="205"/>
        <end position="584"/>
    </location>
</feature>
<dbReference type="Proteomes" id="UP000236311">
    <property type="component" value="Unassembled WGS sequence"/>
</dbReference>
<dbReference type="RefSeq" id="WP_103238264.1">
    <property type="nucleotide sequence ID" value="NZ_JANJZD010000004.1"/>
</dbReference>
<evidence type="ECO:0000313" key="9">
    <source>
        <dbReference type="EMBL" id="SOY28138.1"/>
    </source>
</evidence>
<evidence type="ECO:0000256" key="2">
    <source>
        <dbReference type="ARBA" id="ARBA00022723"/>
    </source>
</evidence>
<name>A0A2K4ZCF4_9FIRM</name>
<dbReference type="InterPro" id="IPR045090">
    <property type="entry name" value="Pept_M3A_M3B"/>
</dbReference>
<dbReference type="InterPro" id="IPR004438">
    <property type="entry name" value="Peptidase_M3B"/>
</dbReference>
<dbReference type="Gene3D" id="1.20.140.70">
    <property type="entry name" value="Oligopeptidase f, N-terminal domain"/>
    <property type="match status" value="1"/>
</dbReference>
<reference evidence="9 10" key="1">
    <citation type="submission" date="2018-01" db="EMBL/GenBank/DDBJ databases">
        <authorList>
            <person name="Gaut B.S."/>
            <person name="Morton B.R."/>
            <person name="Clegg M.T."/>
            <person name="Duvall M.R."/>
        </authorList>
    </citation>
    <scope>NUCLEOTIDE SEQUENCE [LARGE SCALE GENOMIC DNA]</scope>
    <source>
        <strain evidence="9">GP69</strain>
    </source>
</reference>
<evidence type="ECO:0000256" key="4">
    <source>
        <dbReference type="ARBA" id="ARBA00022833"/>
    </source>
</evidence>
<evidence type="ECO:0000259" key="8">
    <source>
        <dbReference type="Pfam" id="PF08439"/>
    </source>
</evidence>
<evidence type="ECO:0000256" key="6">
    <source>
        <dbReference type="RuleBase" id="RU368091"/>
    </source>
</evidence>
<dbReference type="InterPro" id="IPR013647">
    <property type="entry name" value="OligopepF_N_dom"/>
</dbReference>
<evidence type="ECO:0000256" key="1">
    <source>
        <dbReference type="ARBA" id="ARBA00022670"/>
    </source>
</evidence>
<evidence type="ECO:0000256" key="5">
    <source>
        <dbReference type="ARBA" id="ARBA00023049"/>
    </source>
</evidence>
<keyword evidence="10" id="KW-1185">Reference proteome</keyword>
<keyword evidence="1 6" id="KW-0645">Protease</keyword>
<feature type="domain" description="Oligopeptidase F N-terminal" evidence="8">
    <location>
        <begin position="115"/>
        <end position="183"/>
    </location>
</feature>
<evidence type="ECO:0000313" key="10">
    <source>
        <dbReference type="Proteomes" id="UP000236311"/>
    </source>
</evidence>
<dbReference type="EMBL" id="OFSM01000004">
    <property type="protein sequence ID" value="SOY28138.1"/>
    <property type="molecule type" value="Genomic_DNA"/>
</dbReference>
<dbReference type="AlphaFoldDB" id="A0A2K4ZCF4"/>
<dbReference type="InterPro" id="IPR042088">
    <property type="entry name" value="OligoPept_F_C"/>
</dbReference>